<dbReference type="EMBL" id="FOVE01000009">
    <property type="protein sequence ID" value="SFN43995.1"/>
    <property type="molecule type" value="Genomic_DNA"/>
</dbReference>
<feature type="compositionally biased region" description="Basic and acidic residues" evidence="1">
    <location>
        <begin position="16"/>
        <end position="25"/>
    </location>
</feature>
<dbReference type="InterPro" id="IPR009953">
    <property type="entry name" value="DRA_trans"/>
</dbReference>
<protein>
    <submittedName>
        <fullName evidence="2">NAD+---dinitrogen-reductase ADP-D-ribosyltransferase</fullName>
    </submittedName>
</protein>
<proteinExistence type="predicted"/>
<dbReference type="GO" id="GO:0030701">
    <property type="term" value="F:NAD+-dinitrogen-reductase ADP-D-ribosyltransferase activity"/>
    <property type="evidence" value="ECO:0007669"/>
    <property type="project" value="InterPro"/>
</dbReference>
<sequence length="293" mass="32694">MASTSCSSVACNKAPDPCRDNDKASDNPALPANARQSLNRCNLPAAILGSLTFQKHPSKLELDGVAELHRELFRLLDARPDPHERAQVFHDYMTVHFRLEALEDAGLTAETKKNRAKLSYLKLIRGWHFNSDQMEGAVLKAWVESRFGLLPRYHGAPIRDPGGDAYQRYQMQRAAGLYNTNALEAQLDLVYTYTQHELRCRFPDKAHFRLYRGVNGWQSHEKLGEKDGETLVLLNNVNSFSSDAERAGEFGDTVFATDVPCAKIICCAEVLPGKLQGEGEFLVIGGVYGVRAR</sequence>
<evidence type="ECO:0000313" key="2">
    <source>
        <dbReference type="EMBL" id="SFN43995.1"/>
    </source>
</evidence>
<dbReference type="OrthoDB" id="183043at2"/>
<dbReference type="AlphaFoldDB" id="A0A1I4Z153"/>
<organism evidence="2 3">
    <name type="scientific">Formivibrio citricus</name>
    <dbReference type="NCBI Taxonomy" id="83765"/>
    <lineage>
        <taxon>Bacteria</taxon>
        <taxon>Pseudomonadati</taxon>
        <taxon>Pseudomonadota</taxon>
        <taxon>Betaproteobacteria</taxon>
        <taxon>Neisseriales</taxon>
        <taxon>Chitinibacteraceae</taxon>
        <taxon>Formivibrio</taxon>
    </lineage>
</organism>
<dbReference type="STRING" id="83765.SAMN05660284_01487"/>
<keyword evidence="3" id="KW-1185">Reference proteome</keyword>
<dbReference type="GO" id="GO:0009399">
    <property type="term" value="P:nitrogen fixation"/>
    <property type="evidence" value="ECO:0007669"/>
    <property type="project" value="InterPro"/>
</dbReference>
<gene>
    <name evidence="2" type="ORF">SAMN05660284_01487</name>
</gene>
<name>A0A1I4Z153_9NEIS</name>
<evidence type="ECO:0000313" key="3">
    <source>
        <dbReference type="Proteomes" id="UP000242869"/>
    </source>
</evidence>
<keyword evidence="2" id="KW-0808">Transferase</keyword>
<reference evidence="3" key="1">
    <citation type="submission" date="2016-10" db="EMBL/GenBank/DDBJ databases">
        <authorList>
            <person name="Varghese N."/>
            <person name="Submissions S."/>
        </authorList>
    </citation>
    <scope>NUCLEOTIDE SEQUENCE [LARGE SCALE GENOMIC DNA]</scope>
    <source>
        <strain evidence="3">DSM 6150</strain>
    </source>
</reference>
<dbReference type="Pfam" id="PF07357">
    <property type="entry name" value="DRAT"/>
    <property type="match status" value="1"/>
</dbReference>
<feature type="region of interest" description="Disordered" evidence="1">
    <location>
        <begin position="1"/>
        <end position="31"/>
    </location>
</feature>
<dbReference type="RefSeq" id="WP_091193718.1">
    <property type="nucleotide sequence ID" value="NZ_FOVE01000009.1"/>
</dbReference>
<feature type="compositionally biased region" description="Polar residues" evidence="1">
    <location>
        <begin position="1"/>
        <end position="10"/>
    </location>
</feature>
<dbReference type="Proteomes" id="UP000242869">
    <property type="component" value="Unassembled WGS sequence"/>
</dbReference>
<evidence type="ECO:0000256" key="1">
    <source>
        <dbReference type="SAM" id="MobiDB-lite"/>
    </source>
</evidence>
<accession>A0A1I4Z153</accession>